<reference evidence="3" key="1">
    <citation type="journal article" date="2020" name="BMC Genomics">
        <title>Correction to: Identification and distribution of gene clusters required for synthesis of sphingolipid metabolism inhibitors in diverse species of the filamentous fungus Fusarium.</title>
        <authorList>
            <person name="Kim H.S."/>
            <person name="Lohmar J.M."/>
            <person name="Busman M."/>
            <person name="Brown D.W."/>
            <person name="Naumann T.A."/>
            <person name="Divon H.H."/>
            <person name="Lysoe E."/>
            <person name="Uhlig S."/>
            <person name="Proctor R.H."/>
        </authorList>
    </citation>
    <scope>NUCLEOTIDE SEQUENCE</scope>
    <source>
        <strain evidence="3">NRRL 45417</strain>
    </source>
</reference>
<dbReference type="InterPro" id="IPR046797">
    <property type="entry name" value="PDDEXK_12"/>
</dbReference>
<dbReference type="EMBL" id="JABFAI010000149">
    <property type="protein sequence ID" value="KAF4952804.1"/>
    <property type="molecule type" value="Genomic_DNA"/>
</dbReference>
<dbReference type="OrthoDB" id="5244165at2759"/>
<keyword evidence="4" id="KW-1185">Reference proteome</keyword>
<evidence type="ECO:0000256" key="1">
    <source>
        <dbReference type="SAM" id="MobiDB-lite"/>
    </source>
</evidence>
<sequence>MQTSVIEAWINEVAENQPSPSLKRKRDNKAEYPSPMSSPTRGPKRPLTVPVDLDATPRAPQDAHVTQFRKGAPSFAESLRNSGESPSAKRRRQSPSKKHYTTASLMKLNPPIHVIQTPGLSVIPKSIRSLYTQLYSISQQASILPPNIKRIMTPEAIEDMMVLPHNWKQDENIESDTWIRREYELIIDILEEAKEAQRLQKGESAWNAQIHYPILKLAFSQFPSLRPETITSAQIIKEFRPRSNSVSSSASSSAASSRSSLISGDSGTWTEPEFSVHKMVDFALTLIPDDTLQATIDEFLRTQWHDTINQTRYTALASRPAPLFIETKTTSGSENRSQAQLGIWVAAWYQRLRAANSTKDVIPIPLLQVYGKVWHVIFATDEKDKITLIDQTIRVGDTASIVGMYQLLTALRAIGTWADTEFRTWIGDFLEEIEMPSN</sequence>
<reference evidence="3" key="2">
    <citation type="submission" date="2020-05" db="EMBL/GenBank/DDBJ databases">
        <authorList>
            <person name="Kim H.-S."/>
            <person name="Proctor R.H."/>
            <person name="Brown D.W."/>
        </authorList>
    </citation>
    <scope>NUCLEOTIDE SEQUENCE</scope>
    <source>
        <strain evidence="3">NRRL 45417</strain>
    </source>
</reference>
<name>A0A8H4WWW2_9HYPO</name>
<feature type="region of interest" description="Disordered" evidence="1">
    <location>
        <begin position="1"/>
        <end position="104"/>
    </location>
</feature>
<comment type="caution">
    <text evidence="3">The sequence shown here is derived from an EMBL/GenBank/DDBJ whole genome shotgun (WGS) entry which is preliminary data.</text>
</comment>
<feature type="compositionally biased region" description="Low complexity" evidence="1">
    <location>
        <begin position="244"/>
        <end position="266"/>
    </location>
</feature>
<evidence type="ECO:0000313" key="4">
    <source>
        <dbReference type="Proteomes" id="UP000604273"/>
    </source>
</evidence>
<accession>A0A8H4WWW2</accession>
<proteinExistence type="predicted"/>
<feature type="compositionally biased region" description="Basic residues" evidence="1">
    <location>
        <begin position="88"/>
        <end position="100"/>
    </location>
</feature>
<dbReference type="AlphaFoldDB" id="A0A8H4WWW2"/>
<evidence type="ECO:0000313" key="3">
    <source>
        <dbReference type="EMBL" id="KAF4952804.1"/>
    </source>
</evidence>
<gene>
    <name evidence="3" type="ORF">FGADI_6465</name>
</gene>
<dbReference type="Pfam" id="PF20516">
    <property type="entry name" value="PDDEXK_12"/>
    <property type="match status" value="1"/>
</dbReference>
<protein>
    <recommendedName>
        <fullName evidence="2">PD-(D/E)XK nuclease-like domain-containing protein</fullName>
    </recommendedName>
</protein>
<feature type="region of interest" description="Disordered" evidence="1">
    <location>
        <begin position="244"/>
        <end position="268"/>
    </location>
</feature>
<organism evidence="3 4">
    <name type="scientific">Fusarium gaditjirri</name>
    <dbReference type="NCBI Taxonomy" id="282569"/>
    <lineage>
        <taxon>Eukaryota</taxon>
        <taxon>Fungi</taxon>
        <taxon>Dikarya</taxon>
        <taxon>Ascomycota</taxon>
        <taxon>Pezizomycotina</taxon>
        <taxon>Sordariomycetes</taxon>
        <taxon>Hypocreomycetidae</taxon>
        <taxon>Hypocreales</taxon>
        <taxon>Nectriaceae</taxon>
        <taxon>Fusarium</taxon>
        <taxon>Fusarium nisikadoi species complex</taxon>
    </lineage>
</organism>
<feature type="domain" description="PD-(D/E)XK nuclease-like" evidence="2">
    <location>
        <begin position="159"/>
        <end position="423"/>
    </location>
</feature>
<dbReference type="Proteomes" id="UP000604273">
    <property type="component" value="Unassembled WGS sequence"/>
</dbReference>
<evidence type="ECO:0000259" key="2">
    <source>
        <dbReference type="Pfam" id="PF20516"/>
    </source>
</evidence>